<dbReference type="AlphaFoldDB" id="A0AAV0F4U6"/>
<reference evidence="2" key="1">
    <citation type="submission" date="2022-07" db="EMBL/GenBank/DDBJ databases">
        <authorList>
            <person name="Macas J."/>
            <person name="Novak P."/>
            <person name="Neumann P."/>
        </authorList>
    </citation>
    <scope>NUCLEOTIDE SEQUENCE</scope>
</reference>
<evidence type="ECO:0000313" key="3">
    <source>
        <dbReference type="Proteomes" id="UP001152523"/>
    </source>
</evidence>
<dbReference type="PANTHER" id="PTHR46162:SF40">
    <property type="entry name" value="TRAF-LIKE FAMILY PROTEIN"/>
    <property type="match status" value="1"/>
</dbReference>
<feature type="domain" description="MATH" evidence="1">
    <location>
        <begin position="7"/>
        <end position="136"/>
    </location>
</feature>
<dbReference type="Pfam" id="PF22486">
    <property type="entry name" value="MATH_2"/>
    <property type="match status" value="1"/>
</dbReference>
<gene>
    <name evidence="2" type="ORF">CEPIT_LOCUS30723</name>
</gene>
<accession>A0AAV0F4U6</accession>
<keyword evidence="3" id="KW-1185">Reference proteome</keyword>
<evidence type="ECO:0000259" key="1">
    <source>
        <dbReference type="PROSITE" id="PS50144"/>
    </source>
</evidence>
<dbReference type="PANTHER" id="PTHR46162">
    <property type="entry name" value="TRAF-LIKE FAMILY PROTEIN"/>
    <property type="match status" value="1"/>
</dbReference>
<dbReference type="CDD" id="cd00121">
    <property type="entry name" value="MATH"/>
    <property type="match status" value="1"/>
</dbReference>
<dbReference type="InterPro" id="IPR008974">
    <property type="entry name" value="TRAF-like"/>
</dbReference>
<dbReference type="Proteomes" id="UP001152523">
    <property type="component" value="Unassembled WGS sequence"/>
</dbReference>
<dbReference type="SUPFAM" id="SSF49599">
    <property type="entry name" value="TRAF domain-like"/>
    <property type="match status" value="1"/>
</dbReference>
<name>A0AAV0F4U6_9ASTE</name>
<sequence>MVKEPMGRSYTWTVKNFAAQKRHPSISSDQFIVEGRKWKLQLYPCGDSSEKDRSLSLFLVLADFADLTPLARKIYAKFLLRVLDRVNNEHHEEQVEQFFHSSSCCSGNSKFMSLAQLESVSKGFLVDDSLIVEVEFKLLSKFS</sequence>
<proteinExistence type="predicted"/>
<dbReference type="PROSITE" id="PS50144">
    <property type="entry name" value="MATH"/>
    <property type="match status" value="1"/>
</dbReference>
<organism evidence="2 3">
    <name type="scientific">Cuscuta epithymum</name>
    <dbReference type="NCBI Taxonomy" id="186058"/>
    <lineage>
        <taxon>Eukaryota</taxon>
        <taxon>Viridiplantae</taxon>
        <taxon>Streptophyta</taxon>
        <taxon>Embryophyta</taxon>
        <taxon>Tracheophyta</taxon>
        <taxon>Spermatophyta</taxon>
        <taxon>Magnoliopsida</taxon>
        <taxon>eudicotyledons</taxon>
        <taxon>Gunneridae</taxon>
        <taxon>Pentapetalae</taxon>
        <taxon>asterids</taxon>
        <taxon>lamiids</taxon>
        <taxon>Solanales</taxon>
        <taxon>Convolvulaceae</taxon>
        <taxon>Cuscuteae</taxon>
        <taxon>Cuscuta</taxon>
        <taxon>Cuscuta subgen. Cuscuta</taxon>
    </lineage>
</organism>
<comment type="caution">
    <text evidence="2">The sequence shown here is derived from an EMBL/GenBank/DDBJ whole genome shotgun (WGS) entry which is preliminary data.</text>
</comment>
<dbReference type="InterPro" id="IPR002083">
    <property type="entry name" value="MATH/TRAF_dom"/>
</dbReference>
<protein>
    <recommendedName>
        <fullName evidence="1">MATH domain-containing protein</fullName>
    </recommendedName>
</protein>
<dbReference type="EMBL" id="CAMAPF010000962">
    <property type="protein sequence ID" value="CAH9130562.1"/>
    <property type="molecule type" value="Genomic_DNA"/>
</dbReference>
<dbReference type="SMART" id="SM00061">
    <property type="entry name" value="MATH"/>
    <property type="match status" value="1"/>
</dbReference>
<dbReference type="Gene3D" id="2.60.210.10">
    <property type="entry name" value="Apoptosis, Tumor Necrosis Factor Receptor Associated Protein 2, Chain A"/>
    <property type="match status" value="1"/>
</dbReference>
<evidence type="ECO:0000313" key="2">
    <source>
        <dbReference type="EMBL" id="CAH9130562.1"/>
    </source>
</evidence>